<feature type="transmembrane region" description="Helical" evidence="12">
    <location>
        <begin position="299"/>
        <end position="322"/>
    </location>
</feature>
<evidence type="ECO:0000256" key="7">
    <source>
        <dbReference type="ARBA" id="ARBA00023065"/>
    </source>
</evidence>
<feature type="region of interest" description="Disordered" evidence="13">
    <location>
        <begin position="1137"/>
        <end position="1229"/>
    </location>
</feature>
<evidence type="ECO:0000256" key="9">
    <source>
        <dbReference type="ARBA" id="ARBA00023136"/>
    </source>
</evidence>
<dbReference type="PROSITE" id="PS51371">
    <property type="entry name" value="CBS"/>
    <property type="match status" value="1"/>
</dbReference>
<feature type="transmembrane region" description="Helical" evidence="12">
    <location>
        <begin position="385"/>
        <end position="408"/>
    </location>
</feature>
<feature type="compositionally biased region" description="Polar residues" evidence="13">
    <location>
        <begin position="1173"/>
        <end position="1193"/>
    </location>
</feature>
<evidence type="ECO:0000256" key="8">
    <source>
        <dbReference type="ARBA" id="ARBA00023122"/>
    </source>
</evidence>
<dbReference type="Gene3D" id="3.10.580.10">
    <property type="entry name" value="CBS-domain"/>
    <property type="match status" value="1"/>
</dbReference>
<evidence type="ECO:0000256" key="6">
    <source>
        <dbReference type="ARBA" id="ARBA00022989"/>
    </source>
</evidence>
<keyword evidence="9 12" id="KW-0472">Membrane</keyword>
<evidence type="ECO:0000313" key="15">
    <source>
        <dbReference type="EMBL" id="GLI66383.1"/>
    </source>
</evidence>
<feature type="transmembrane region" description="Helical" evidence="12">
    <location>
        <begin position="261"/>
        <end position="287"/>
    </location>
</feature>
<dbReference type="InterPro" id="IPR001807">
    <property type="entry name" value="ClC"/>
</dbReference>
<keyword evidence="3 12" id="KW-0813">Transport</keyword>
<accession>A0ABQ5SA73</accession>
<dbReference type="PANTHER" id="PTHR11689">
    <property type="entry name" value="CHLORIDE CHANNEL PROTEIN CLC FAMILY MEMBER"/>
    <property type="match status" value="1"/>
</dbReference>
<dbReference type="SMART" id="SM00116">
    <property type="entry name" value="CBS"/>
    <property type="match status" value="2"/>
</dbReference>
<feature type="transmembrane region" description="Helical" evidence="12">
    <location>
        <begin position="232"/>
        <end position="255"/>
    </location>
</feature>
<feature type="transmembrane region" description="Helical" evidence="12">
    <location>
        <begin position="187"/>
        <end position="211"/>
    </location>
</feature>
<dbReference type="SUPFAM" id="SSF81340">
    <property type="entry name" value="Clc chloride channel"/>
    <property type="match status" value="1"/>
</dbReference>
<evidence type="ECO:0000256" key="13">
    <source>
        <dbReference type="SAM" id="MobiDB-lite"/>
    </source>
</evidence>
<organism evidence="15 16">
    <name type="scientific">Volvox africanus</name>
    <dbReference type="NCBI Taxonomy" id="51714"/>
    <lineage>
        <taxon>Eukaryota</taxon>
        <taxon>Viridiplantae</taxon>
        <taxon>Chlorophyta</taxon>
        <taxon>core chlorophytes</taxon>
        <taxon>Chlorophyceae</taxon>
        <taxon>CS clade</taxon>
        <taxon>Chlamydomonadales</taxon>
        <taxon>Volvocaceae</taxon>
        <taxon>Volvox</taxon>
    </lineage>
</organism>
<feature type="domain" description="CBS" evidence="14">
    <location>
        <begin position="1077"/>
        <end position="1136"/>
    </location>
</feature>
<dbReference type="InterPro" id="IPR000644">
    <property type="entry name" value="CBS_dom"/>
</dbReference>
<dbReference type="Gene3D" id="1.10.3080.10">
    <property type="entry name" value="Clc chloride channel"/>
    <property type="match status" value="2"/>
</dbReference>
<dbReference type="InterPro" id="IPR046342">
    <property type="entry name" value="CBS_dom_sf"/>
</dbReference>
<keyword evidence="4 12" id="KW-0812">Transmembrane</keyword>
<evidence type="ECO:0000256" key="10">
    <source>
        <dbReference type="ARBA" id="ARBA00023214"/>
    </source>
</evidence>
<keyword evidence="8 11" id="KW-0129">CBS domain</keyword>
<sequence length="1229" mass="128248">MPSSGAEALTFSEPREYSRFFDGYDDEDPYVNGAAAANDPLLGGVNRRGGGGSGGDSGGSGGGGGGGGVDDEPDTAISWRRAWRALFKKGNDVESARVNHNFTPEERAKLANVESIDYLAPNSATYRKWLARQPYRRSWDRWVMMGAIGVATGLVAHLLDTMIGLLARFKYGITRWLLQYTNVAVALLFNVTVSVVLVAASSVAVIGWAAEAQGSGVPEVMAYLNGCMLPKLFNVATLVVKFLSCGLVVASGLPVGPEGPLLHIGAAIGAALSQGHSTTLGFNTGMFKRFRNPKDKRDFVTAGVSVGVAAAFNAPIGGLLFAFEEVASFWQQRLGWQVFYACMCATLTLNLSRSAGKALQGKGSFGWFDKEVAFEQIGMSFSSHVLAVVPAAVIGLLAGLVAIAFTIANIKLARLRSMLTGHLKWKRAIEPCILAAVYITGCMLLPLFFDCTSTECVIDERGDMQCNTGLRGPGEGIPTQAPSLPLYTCHMLSPSPPPPPLSPAGPFNVPTAIPYGGSPPDADSATGPQPRLRFLGDSPNSLTPGNTSTTVSYNQLATLLFSTGEEGIKHLLARGTHRRFGYGALITMGVYYFVFAVLVSGSAVSSGLFVPMLMIGAVLGRTCGLATVDVAQALGKRWSVDNFGPWTWIDPGAFALVGAGAFMGGVTRMTVALAVIMIEVSSDVHMLLPVLVAIMVAKWVADAATHSLYHGLLEVKCVPFLSSEPVSALSLDLLPVSYVMRSPVVCLRQRMTVQELSEVLRRCQHNGFPVLRDGPPTPSPASQLPVSSMSGIVGSTGRLHNSTVPGGPLCGRGTCCGLVSRAHLLVLVQKALLLGRTENLDVDWTELNKKMMDPVSAAKSLDAAQQMAVINRELSAASAELNTPELTGARSLMSLLRAAGLRGSSSGGGSTVIAAASTAAHRLTAANGGSEPMAISTPAAAPGASELRFVDATLDYGTFGVMMPYFNDANTDTESPPLPPPVPVPRGPSLQVPAVAAAARSGCGGTLAFAPAAASVSDHVTPGGSSSLVVRARNGEARPGLTFGDDPAAAAAAGGGAVGTSPHVPFEAAAIDLTPYINTSVFMVPDTFSVERTYVLFRTMGLRHLIVVDEQHMVKGIVTRKDLLGYRLDDALGRALNGPSGGGSSQSPQGAGSGRTPTMMASGGAVPAGSRGNGSTLLSRPSATGGSSPSLHPTTAGMRNLLANGDLARPPSQSHQNHNSHSRNIRKQG</sequence>
<name>A0ABQ5SA73_9CHLO</name>
<feature type="transmembrane region" description="Helical" evidence="12">
    <location>
        <begin position="684"/>
        <end position="701"/>
    </location>
</feature>
<evidence type="ECO:0000256" key="5">
    <source>
        <dbReference type="ARBA" id="ARBA00022737"/>
    </source>
</evidence>
<keyword evidence="7 12" id="KW-0406">Ion transport</keyword>
<dbReference type="EMBL" id="BSDZ01000031">
    <property type="protein sequence ID" value="GLI66383.1"/>
    <property type="molecule type" value="Genomic_DNA"/>
</dbReference>
<protein>
    <recommendedName>
        <fullName evidence="12">Chloride channel protein</fullName>
    </recommendedName>
</protein>
<evidence type="ECO:0000313" key="16">
    <source>
        <dbReference type="Proteomes" id="UP001165090"/>
    </source>
</evidence>
<evidence type="ECO:0000256" key="11">
    <source>
        <dbReference type="PROSITE-ProRule" id="PRU00703"/>
    </source>
</evidence>
<evidence type="ECO:0000256" key="2">
    <source>
        <dbReference type="ARBA" id="ARBA00009476"/>
    </source>
</evidence>
<feature type="transmembrane region" description="Helical" evidence="12">
    <location>
        <begin position="334"/>
        <end position="352"/>
    </location>
</feature>
<dbReference type="SUPFAM" id="SSF54631">
    <property type="entry name" value="CBS-domain pair"/>
    <property type="match status" value="1"/>
</dbReference>
<dbReference type="PRINTS" id="PR00762">
    <property type="entry name" value="CLCHANNEL"/>
</dbReference>
<evidence type="ECO:0000259" key="14">
    <source>
        <dbReference type="PROSITE" id="PS51371"/>
    </source>
</evidence>
<comment type="subcellular location">
    <subcellularLocation>
        <location evidence="1 12">Membrane</location>
        <topology evidence="1 12">Multi-pass membrane protein</topology>
    </subcellularLocation>
</comment>
<dbReference type="Pfam" id="PF00654">
    <property type="entry name" value="Voltage_CLC"/>
    <property type="match status" value="1"/>
</dbReference>
<evidence type="ECO:0000256" key="3">
    <source>
        <dbReference type="ARBA" id="ARBA00022448"/>
    </source>
</evidence>
<proteinExistence type="inferred from homology"/>
<keyword evidence="6 12" id="KW-1133">Transmembrane helix</keyword>
<keyword evidence="10 12" id="KW-0868">Chloride</keyword>
<reference evidence="15 16" key="1">
    <citation type="journal article" date="2023" name="IScience">
        <title>Expanded male sex-determining region conserved during the evolution of homothallism in the green alga Volvox.</title>
        <authorList>
            <person name="Yamamoto K."/>
            <person name="Matsuzaki R."/>
            <person name="Mahakham W."/>
            <person name="Heman W."/>
            <person name="Sekimoto H."/>
            <person name="Kawachi M."/>
            <person name="Minakuchi Y."/>
            <person name="Toyoda A."/>
            <person name="Nozaki H."/>
        </authorList>
    </citation>
    <scope>NUCLEOTIDE SEQUENCE [LARGE SCALE GENOMIC DNA]</scope>
    <source>
        <strain evidence="15 16">NIES-4468</strain>
    </source>
</reference>
<feature type="transmembrane region" description="Helical" evidence="12">
    <location>
        <begin position="652"/>
        <end position="678"/>
    </location>
</feature>
<feature type="transmembrane region" description="Helical" evidence="12">
    <location>
        <begin position="142"/>
        <end position="167"/>
    </location>
</feature>
<feature type="transmembrane region" description="Helical" evidence="12">
    <location>
        <begin position="428"/>
        <end position="449"/>
    </location>
</feature>
<dbReference type="InterPro" id="IPR051280">
    <property type="entry name" value="Cl-channel/antiporter"/>
</dbReference>
<keyword evidence="16" id="KW-1185">Reference proteome</keyword>
<evidence type="ECO:0000256" key="4">
    <source>
        <dbReference type="ARBA" id="ARBA00022692"/>
    </source>
</evidence>
<dbReference type="Proteomes" id="UP001165090">
    <property type="component" value="Unassembled WGS sequence"/>
</dbReference>
<comment type="caution">
    <text evidence="15">The sequence shown here is derived from an EMBL/GenBank/DDBJ whole genome shotgun (WGS) entry which is preliminary data.</text>
</comment>
<dbReference type="InterPro" id="IPR014743">
    <property type="entry name" value="Cl-channel_core"/>
</dbReference>
<feature type="region of interest" description="Disordered" evidence="13">
    <location>
        <begin position="29"/>
        <end position="73"/>
    </location>
</feature>
<evidence type="ECO:0000256" key="1">
    <source>
        <dbReference type="ARBA" id="ARBA00004141"/>
    </source>
</evidence>
<gene>
    <name evidence="15" type="ORF">VaNZ11_010174</name>
</gene>
<feature type="transmembrane region" description="Helical" evidence="12">
    <location>
        <begin position="580"/>
        <end position="603"/>
    </location>
</feature>
<feature type="compositionally biased region" description="Basic residues" evidence="13">
    <location>
        <begin position="1218"/>
        <end position="1229"/>
    </location>
</feature>
<evidence type="ECO:0000256" key="12">
    <source>
        <dbReference type="RuleBase" id="RU361221"/>
    </source>
</evidence>
<comment type="similarity">
    <text evidence="2 12">Belongs to the chloride channel (TC 2.A.49) family.</text>
</comment>
<dbReference type="Pfam" id="PF00571">
    <property type="entry name" value="CBS"/>
    <property type="match status" value="1"/>
</dbReference>
<keyword evidence="5" id="KW-0677">Repeat</keyword>
<dbReference type="PANTHER" id="PTHR11689:SF89">
    <property type="entry name" value="CHLORIDE CHANNEL PROTEIN"/>
    <property type="match status" value="1"/>
</dbReference>
<feature type="compositionally biased region" description="Gly residues" evidence="13">
    <location>
        <begin position="46"/>
        <end position="68"/>
    </location>
</feature>